<comment type="similarity">
    <text evidence="1 3">Belongs to the GcvH family.</text>
</comment>
<dbReference type="InterPro" id="IPR003016">
    <property type="entry name" value="2-oxoA_DH_lipoyl-BS"/>
</dbReference>
<dbReference type="PANTHER" id="PTHR11715">
    <property type="entry name" value="GLYCINE CLEAVAGE SYSTEM H PROTEIN"/>
    <property type="match status" value="1"/>
</dbReference>
<evidence type="ECO:0000256" key="1">
    <source>
        <dbReference type="ARBA" id="ARBA00009249"/>
    </source>
</evidence>
<dbReference type="PROSITE" id="PS50968">
    <property type="entry name" value="BIOTINYL_LIPOYL"/>
    <property type="match status" value="1"/>
</dbReference>
<feature type="domain" description="Lipoyl-binding" evidence="4">
    <location>
        <begin position="24"/>
        <end position="106"/>
    </location>
</feature>
<dbReference type="HAMAP" id="MF_00272">
    <property type="entry name" value="GcvH"/>
    <property type="match status" value="1"/>
</dbReference>
<proteinExistence type="inferred from homology"/>
<protein>
    <recommendedName>
        <fullName evidence="3">Glycine cleavage system H protein</fullName>
    </recommendedName>
    <alternativeName>
        <fullName evidence="3">Octanoyl/lipoyl carrier protein</fullName>
    </alternativeName>
</protein>
<keyword evidence="6" id="KW-1185">Reference proteome</keyword>
<accession>A0ABY4CG13</accession>
<keyword evidence="2 3" id="KW-0450">Lipoyl</keyword>
<dbReference type="InterPro" id="IPR000089">
    <property type="entry name" value="Biotin_lipoyl"/>
</dbReference>
<organism evidence="5 6">
    <name type="scientific">Fodinisporobacter ferrooxydans</name>
    <dbReference type="NCBI Taxonomy" id="2901836"/>
    <lineage>
        <taxon>Bacteria</taxon>
        <taxon>Bacillati</taxon>
        <taxon>Bacillota</taxon>
        <taxon>Bacilli</taxon>
        <taxon>Bacillales</taxon>
        <taxon>Alicyclobacillaceae</taxon>
        <taxon>Fodinisporobacter</taxon>
    </lineage>
</organism>
<evidence type="ECO:0000259" key="4">
    <source>
        <dbReference type="PROSITE" id="PS50968"/>
    </source>
</evidence>
<dbReference type="NCBIfam" id="TIGR00527">
    <property type="entry name" value="gcvH"/>
    <property type="match status" value="1"/>
</dbReference>
<evidence type="ECO:0000313" key="6">
    <source>
        <dbReference type="Proteomes" id="UP000830167"/>
    </source>
</evidence>
<dbReference type="NCBIfam" id="NF002270">
    <property type="entry name" value="PRK01202.1"/>
    <property type="match status" value="1"/>
</dbReference>
<dbReference type="PROSITE" id="PS00189">
    <property type="entry name" value="LIPOYL"/>
    <property type="match status" value="1"/>
</dbReference>
<dbReference type="RefSeq" id="WP_347435991.1">
    <property type="nucleotide sequence ID" value="NZ_CP089291.1"/>
</dbReference>
<name>A0ABY4CG13_9BACL</name>
<evidence type="ECO:0000256" key="3">
    <source>
        <dbReference type="HAMAP-Rule" id="MF_00272"/>
    </source>
</evidence>
<comment type="subunit">
    <text evidence="3">The glycine cleavage system is composed of four proteins: P, T, L and H.</text>
</comment>
<reference evidence="5" key="1">
    <citation type="submission" date="2021-12" db="EMBL/GenBank/DDBJ databases">
        <title>Alicyclobacillaceae gen. nov., sp. nov., isolated from chalcocite enrichment system.</title>
        <authorList>
            <person name="Jiang Z."/>
        </authorList>
    </citation>
    <scope>NUCLEOTIDE SEQUENCE</scope>
    <source>
        <strain evidence="5">MYW30-H2</strain>
    </source>
</reference>
<evidence type="ECO:0000256" key="2">
    <source>
        <dbReference type="ARBA" id="ARBA00022823"/>
    </source>
</evidence>
<gene>
    <name evidence="3 5" type="primary">gcvH</name>
    <name evidence="5" type="ORF">LSG31_15530</name>
</gene>
<dbReference type="InterPro" id="IPR017453">
    <property type="entry name" value="GCV_H_sub"/>
</dbReference>
<dbReference type="InterPro" id="IPR002930">
    <property type="entry name" value="GCV_H"/>
</dbReference>
<dbReference type="Proteomes" id="UP000830167">
    <property type="component" value="Chromosome"/>
</dbReference>
<dbReference type="InterPro" id="IPR011053">
    <property type="entry name" value="Single_hybrid_motif"/>
</dbReference>
<comment type="function">
    <text evidence="3">Is also involved in protein lipoylation via its role as an octanoyl/lipoyl carrier protein intermediate.</text>
</comment>
<dbReference type="SUPFAM" id="SSF51230">
    <property type="entry name" value="Single hybrid motif"/>
    <property type="match status" value="1"/>
</dbReference>
<dbReference type="Pfam" id="PF01597">
    <property type="entry name" value="GCV_H"/>
    <property type="match status" value="1"/>
</dbReference>
<feature type="modified residue" description="N6-lipoyllysine" evidence="3">
    <location>
        <position position="65"/>
    </location>
</feature>
<dbReference type="CDD" id="cd06848">
    <property type="entry name" value="GCS_H"/>
    <property type="match status" value="1"/>
</dbReference>
<dbReference type="PANTHER" id="PTHR11715:SF3">
    <property type="entry name" value="GLYCINE CLEAVAGE SYSTEM H PROTEIN-RELATED"/>
    <property type="match status" value="1"/>
</dbReference>
<sequence>MSQVAAELLYSKEHEWVQVLSETKVKVGISDFAQSELGDIVFVDLPEPGADVVANQSMGTIESVKAVSNIFSPVSGKIIEMNPVLADSPETINSDPYSEGWLAVIQLSHPDELKELMSSDQYAGFVKEE</sequence>
<dbReference type="Gene3D" id="2.40.50.100">
    <property type="match status" value="1"/>
</dbReference>
<comment type="function">
    <text evidence="3">The glycine cleavage system catalyzes the degradation of glycine. The H protein shuttles the methylamine group of glycine from the P protein to the T protein.</text>
</comment>
<evidence type="ECO:0000313" key="5">
    <source>
        <dbReference type="EMBL" id="UOF89304.1"/>
    </source>
</evidence>
<dbReference type="InterPro" id="IPR033753">
    <property type="entry name" value="GCV_H/Fam206"/>
</dbReference>
<dbReference type="EMBL" id="CP089291">
    <property type="protein sequence ID" value="UOF89304.1"/>
    <property type="molecule type" value="Genomic_DNA"/>
</dbReference>
<comment type="cofactor">
    <cofactor evidence="3">
        <name>(R)-lipoate</name>
        <dbReference type="ChEBI" id="CHEBI:83088"/>
    </cofactor>
    <text evidence="3">Binds 1 lipoyl cofactor covalently.</text>
</comment>